<evidence type="ECO:0000256" key="3">
    <source>
        <dbReference type="ARBA" id="ARBA00022475"/>
    </source>
</evidence>
<feature type="transmembrane region" description="Helical" evidence="7">
    <location>
        <begin position="261"/>
        <end position="278"/>
    </location>
</feature>
<evidence type="ECO:0000259" key="8">
    <source>
        <dbReference type="PROSITE" id="PS50928"/>
    </source>
</evidence>
<keyword evidence="3" id="KW-1003">Cell membrane</keyword>
<protein>
    <submittedName>
        <fullName evidence="9">Carbohydrate ABC transporter permease</fullName>
    </submittedName>
</protein>
<comment type="caution">
    <text evidence="9">The sequence shown here is derived from an EMBL/GenBank/DDBJ whole genome shotgun (WGS) entry which is preliminary data.</text>
</comment>
<evidence type="ECO:0000256" key="2">
    <source>
        <dbReference type="ARBA" id="ARBA00022448"/>
    </source>
</evidence>
<keyword evidence="10" id="KW-1185">Reference proteome</keyword>
<dbReference type="EMBL" id="JBHSAO010000006">
    <property type="protein sequence ID" value="MFC4023920.1"/>
    <property type="molecule type" value="Genomic_DNA"/>
</dbReference>
<keyword evidence="2 7" id="KW-0813">Transport</keyword>
<feature type="transmembrane region" description="Helical" evidence="7">
    <location>
        <begin position="103"/>
        <end position="127"/>
    </location>
</feature>
<dbReference type="InterPro" id="IPR051393">
    <property type="entry name" value="ABC_transporter_permease"/>
</dbReference>
<keyword evidence="6 7" id="KW-0472">Membrane</keyword>
<evidence type="ECO:0000313" key="9">
    <source>
        <dbReference type="EMBL" id="MFC4023920.1"/>
    </source>
</evidence>
<evidence type="ECO:0000256" key="6">
    <source>
        <dbReference type="ARBA" id="ARBA00023136"/>
    </source>
</evidence>
<dbReference type="Pfam" id="PF00528">
    <property type="entry name" value="BPD_transp_1"/>
    <property type="match status" value="1"/>
</dbReference>
<feature type="transmembrane region" description="Helical" evidence="7">
    <location>
        <begin position="7"/>
        <end position="32"/>
    </location>
</feature>
<name>A0ABV8GZD0_9BACI</name>
<dbReference type="Proteomes" id="UP001595772">
    <property type="component" value="Unassembled WGS sequence"/>
</dbReference>
<dbReference type="InterPro" id="IPR000515">
    <property type="entry name" value="MetI-like"/>
</dbReference>
<evidence type="ECO:0000256" key="7">
    <source>
        <dbReference type="RuleBase" id="RU363032"/>
    </source>
</evidence>
<dbReference type="PANTHER" id="PTHR30193:SF41">
    <property type="entry name" value="DIACETYLCHITOBIOSE UPTAKE SYSTEM PERMEASE PROTEIN NGCF"/>
    <property type="match status" value="1"/>
</dbReference>
<comment type="subcellular location">
    <subcellularLocation>
        <location evidence="1 7">Cell membrane</location>
        <topology evidence="1 7">Multi-pass membrane protein</topology>
    </subcellularLocation>
</comment>
<proteinExistence type="inferred from homology"/>
<evidence type="ECO:0000256" key="1">
    <source>
        <dbReference type="ARBA" id="ARBA00004651"/>
    </source>
</evidence>
<dbReference type="CDD" id="cd06261">
    <property type="entry name" value="TM_PBP2"/>
    <property type="match status" value="1"/>
</dbReference>
<feature type="domain" description="ABC transmembrane type-1" evidence="8">
    <location>
        <begin position="65"/>
        <end position="275"/>
    </location>
</feature>
<sequence>MRNRSLSFWLFVTPTLLALGLVVFVPFIYGFIFSFTDWNGLTATQFLGMEHYINLFQDREFLDSIWFTIKFAVISIILVNVIGLGLALLVTQKMKSSNLLRTVFFMPNLIGGLILGFIWQFIFVSAFDSVGSLLGMEWLQGWLSTTGTGFWGLVILNTWQYGGYIMIIYIAYLEAVPGELIEAAEIDGANPLQRFWKVTFPLIAPAFTISMFLTLSNAFKLYDQNLALTGGGPFNSTQMVAMEIYNTAFSDYDMAYAQSKAVIFFILVAAVALTQVYYNKKREVDL</sequence>
<gene>
    <name evidence="9" type="ORF">ACFOUV_08950</name>
</gene>
<dbReference type="PANTHER" id="PTHR30193">
    <property type="entry name" value="ABC TRANSPORTER PERMEASE PROTEIN"/>
    <property type="match status" value="1"/>
</dbReference>
<dbReference type="SUPFAM" id="SSF161098">
    <property type="entry name" value="MetI-like"/>
    <property type="match status" value="1"/>
</dbReference>
<feature type="transmembrane region" description="Helical" evidence="7">
    <location>
        <begin position="65"/>
        <end position="91"/>
    </location>
</feature>
<evidence type="ECO:0000313" key="10">
    <source>
        <dbReference type="Proteomes" id="UP001595772"/>
    </source>
</evidence>
<keyword evidence="5 7" id="KW-1133">Transmembrane helix</keyword>
<comment type="similarity">
    <text evidence="7">Belongs to the binding-protein-dependent transport system permease family.</text>
</comment>
<organism evidence="9 10">
    <name type="scientific">Oceanobacillus longus</name>
    <dbReference type="NCBI Taxonomy" id="930120"/>
    <lineage>
        <taxon>Bacteria</taxon>
        <taxon>Bacillati</taxon>
        <taxon>Bacillota</taxon>
        <taxon>Bacilli</taxon>
        <taxon>Bacillales</taxon>
        <taxon>Bacillaceae</taxon>
        <taxon>Oceanobacillus</taxon>
    </lineage>
</organism>
<reference evidence="10" key="1">
    <citation type="journal article" date="2019" name="Int. J. Syst. Evol. Microbiol.">
        <title>The Global Catalogue of Microorganisms (GCM) 10K type strain sequencing project: providing services to taxonomists for standard genome sequencing and annotation.</title>
        <authorList>
            <consortium name="The Broad Institute Genomics Platform"/>
            <consortium name="The Broad Institute Genome Sequencing Center for Infectious Disease"/>
            <person name="Wu L."/>
            <person name="Ma J."/>
        </authorList>
    </citation>
    <scope>NUCLEOTIDE SEQUENCE [LARGE SCALE GENOMIC DNA]</scope>
    <source>
        <strain evidence="10">IBRC-M 10703</strain>
    </source>
</reference>
<dbReference type="InterPro" id="IPR035906">
    <property type="entry name" value="MetI-like_sf"/>
</dbReference>
<evidence type="ECO:0000256" key="4">
    <source>
        <dbReference type="ARBA" id="ARBA00022692"/>
    </source>
</evidence>
<accession>A0ABV8GZD0</accession>
<dbReference type="PROSITE" id="PS50928">
    <property type="entry name" value="ABC_TM1"/>
    <property type="match status" value="1"/>
</dbReference>
<evidence type="ECO:0000256" key="5">
    <source>
        <dbReference type="ARBA" id="ARBA00022989"/>
    </source>
</evidence>
<dbReference type="RefSeq" id="WP_379496416.1">
    <property type="nucleotide sequence ID" value="NZ_JBHSAO010000006.1"/>
</dbReference>
<feature type="transmembrane region" description="Helical" evidence="7">
    <location>
        <begin position="198"/>
        <end position="219"/>
    </location>
</feature>
<dbReference type="Gene3D" id="1.10.3720.10">
    <property type="entry name" value="MetI-like"/>
    <property type="match status" value="1"/>
</dbReference>
<keyword evidence="4 7" id="KW-0812">Transmembrane</keyword>